<accession>A0A8J6BAD8</accession>
<dbReference type="GO" id="GO:0004140">
    <property type="term" value="F:dephospho-CoA kinase activity"/>
    <property type="evidence" value="ECO:0007669"/>
    <property type="project" value="InterPro"/>
</dbReference>
<evidence type="ECO:0000313" key="3">
    <source>
        <dbReference type="EMBL" id="KAG9396077.1"/>
    </source>
</evidence>
<comment type="caution">
    <text evidence="3">The sequence shown here is derived from an EMBL/GenBank/DDBJ whole genome shotgun (WGS) entry which is preliminary data.</text>
</comment>
<dbReference type="SUPFAM" id="SSF52540">
    <property type="entry name" value="P-loop containing nucleoside triphosphate hydrolases"/>
    <property type="match status" value="1"/>
</dbReference>
<evidence type="ECO:0000256" key="1">
    <source>
        <dbReference type="ARBA" id="ARBA00022741"/>
    </source>
</evidence>
<dbReference type="AlphaFoldDB" id="A0A8J6BAD8"/>
<dbReference type="PANTHER" id="PTHR10695">
    <property type="entry name" value="DEPHOSPHO-COA KINASE-RELATED"/>
    <property type="match status" value="1"/>
</dbReference>
<dbReference type="CDD" id="cd02022">
    <property type="entry name" value="DPCK"/>
    <property type="match status" value="1"/>
</dbReference>
<evidence type="ECO:0000256" key="2">
    <source>
        <dbReference type="ARBA" id="ARBA00022840"/>
    </source>
</evidence>
<dbReference type="OrthoDB" id="247245at2759"/>
<keyword evidence="3" id="KW-0418">Kinase</keyword>
<name>A0A8J6BAD8_9EUKA</name>
<keyword evidence="3" id="KW-0808">Transferase</keyword>
<evidence type="ECO:0000313" key="4">
    <source>
        <dbReference type="Proteomes" id="UP000717585"/>
    </source>
</evidence>
<dbReference type="EMBL" id="JAHDYR010000007">
    <property type="protein sequence ID" value="KAG9396077.1"/>
    <property type="molecule type" value="Genomic_DNA"/>
</dbReference>
<protein>
    <submittedName>
        <fullName evidence="3">Dephospho-CoA kinase</fullName>
    </submittedName>
</protein>
<dbReference type="InterPro" id="IPR001977">
    <property type="entry name" value="Depp_CoAkinase"/>
</dbReference>
<dbReference type="PROSITE" id="PS51219">
    <property type="entry name" value="DPCK"/>
    <property type="match status" value="1"/>
</dbReference>
<organism evidence="3 4">
    <name type="scientific">Carpediemonas membranifera</name>
    <dbReference type="NCBI Taxonomy" id="201153"/>
    <lineage>
        <taxon>Eukaryota</taxon>
        <taxon>Metamonada</taxon>
        <taxon>Carpediemonas-like organisms</taxon>
        <taxon>Carpediemonas</taxon>
    </lineage>
</organism>
<dbReference type="Gene3D" id="3.40.50.300">
    <property type="entry name" value="P-loop containing nucleotide triphosphate hydrolases"/>
    <property type="match status" value="1"/>
</dbReference>
<sequence>MRVLLLTGGIATGKSSAAAYFRQKGIHVIDSDVIARQIVEPGKQGWKNLQKAFGTDYFHDNKTLNREKLGSLIFSNPDKRRLLDRCTHPVVYKRIAQDLLLHFILGDRLVVVDIPLLIETKAHLHPLFLSSPIIVVSTDRDTQLKRLMLRNDFNRDEAENRINSQLSLETKIKASDILIDNNDTLETLHSQLDAVLRMQHLPSAVARSIEARVEGASFTKRVVARLASFALLMNWPQTMMRGCIGW</sequence>
<keyword evidence="2" id="KW-0067">ATP-binding</keyword>
<reference evidence="3" key="1">
    <citation type="submission" date="2021-05" db="EMBL/GenBank/DDBJ databases">
        <title>A free-living protist that lacks canonical eukaryotic 1 DNA replication and segregation systems.</title>
        <authorList>
            <person name="Salas-Leiva D.E."/>
            <person name="Tromer E.C."/>
            <person name="Curtis B.A."/>
            <person name="Jerlstrom-Hultqvist J."/>
            <person name="Kolisko M."/>
            <person name="Yi Z."/>
            <person name="Salas-Leiva J.S."/>
            <person name="Gallot-Lavallee L."/>
            <person name="Kops G.J.P.L."/>
            <person name="Archibald J.M."/>
            <person name="Simpson A.G.B."/>
            <person name="Roger A.J."/>
        </authorList>
    </citation>
    <scope>NUCLEOTIDE SEQUENCE</scope>
    <source>
        <strain evidence="3">BICM</strain>
    </source>
</reference>
<dbReference type="NCBIfam" id="TIGR00152">
    <property type="entry name" value="dephospho-CoA kinase"/>
    <property type="match status" value="1"/>
</dbReference>
<keyword evidence="1" id="KW-0547">Nucleotide-binding</keyword>
<dbReference type="Pfam" id="PF01121">
    <property type="entry name" value="CoaE"/>
    <property type="match status" value="1"/>
</dbReference>
<dbReference type="InterPro" id="IPR027417">
    <property type="entry name" value="P-loop_NTPase"/>
</dbReference>
<dbReference type="HAMAP" id="MF_00376">
    <property type="entry name" value="Dephospho_CoA_kinase"/>
    <property type="match status" value="1"/>
</dbReference>
<gene>
    <name evidence="3" type="ORF">J8273_2429</name>
</gene>
<proteinExistence type="inferred from homology"/>
<dbReference type="Proteomes" id="UP000717585">
    <property type="component" value="Unassembled WGS sequence"/>
</dbReference>
<dbReference type="PANTHER" id="PTHR10695:SF46">
    <property type="entry name" value="BIFUNCTIONAL COENZYME A SYNTHASE-RELATED"/>
    <property type="match status" value="1"/>
</dbReference>
<dbReference type="GO" id="GO:0015937">
    <property type="term" value="P:coenzyme A biosynthetic process"/>
    <property type="evidence" value="ECO:0007669"/>
    <property type="project" value="InterPro"/>
</dbReference>
<keyword evidence="4" id="KW-1185">Reference proteome</keyword>
<dbReference type="GO" id="GO:0005524">
    <property type="term" value="F:ATP binding"/>
    <property type="evidence" value="ECO:0007669"/>
    <property type="project" value="UniProtKB-KW"/>
</dbReference>